<dbReference type="SUPFAM" id="SSF51556">
    <property type="entry name" value="Metallo-dependent hydrolases"/>
    <property type="match status" value="1"/>
</dbReference>
<dbReference type="InterPro" id="IPR013108">
    <property type="entry name" value="Amidohydro_3"/>
</dbReference>
<protein>
    <submittedName>
        <fullName evidence="3">Amidohydrolase</fullName>
        <ecNumber evidence="3">3.5.-.-</ecNumber>
    </submittedName>
</protein>
<dbReference type="PANTHER" id="PTHR22642">
    <property type="entry name" value="IMIDAZOLONEPROPIONASE"/>
    <property type="match status" value="1"/>
</dbReference>
<proteinExistence type="predicted"/>
<evidence type="ECO:0000259" key="2">
    <source>
        <dbReference type="Pfam" id="PF07969"/>
    </source>
</evidence>
<dbReference type="InterPro" id="IPR033932">
    <property type="entry name" value="YtcJ-like"/>
</dbReference>
<dbReference type="PANTHER" id="PTHR22642:SF2">
    <property type="entry name" value="PROTEIN LONG AFTER FAR-RED 3"/>
    <property type="match status" value="1"/>
</dbReference>
<dbReference type="CDD" id="cd01300">
    <property type="entry name" value="YtcJ_like"/>
    <property type="match status" value="1"/>
</dbReference>
<feature type="region of interest" description="Disordered" evidence="1">
    <location>
        <begin position="115"/>
        <end position="134"/>
    </location>
</feature>
<dbReference type="Gene3D" id="2.30.40.10">
    <property type="entry name" value="Urease, subunit C, domain 1"/>
    <property type="match status" value="1"/>
</dbReference>
<dbReference type="SUPFAM" id="SSF51338">
    <property type="entry name" value="Composite domain of metallo-dependent hydrolases"/>
    <property type="match status" value="1"/>
</dbReference>
<dbReference type="Gene3D" id="3.20.20.140">
    <property type="entry name" value="Metal-dependent hydrolases"/>
    <property type="match status" value="1"/>
</dbReference>
<organism evidence="3 4">
    <name type="scientific">Saxibacter everestensis</name>
    <dbReference type="NCBI Taxonomy" id="2909229"/>
    <lineage>
        <taxon>Bacteria</taxon>
        <taxon>Bacillati</taxon>
        <taxon>Actinomycetota</taxon>
        <taxon>Actinomycetes</taxon>
        <taxon>Micrococcales</taxon>
        <taxon>Brevibacteriaceae</taxon>
        <taxon>Saxibacter</taxon>
    </lineage>
</organism>
<dbReference type="Proteomes" id="UP001209083">
    <property type="component" value="Chromosome"/>
</dbReference>
<evidence type="ECO:0000313" key="3">
    <source>
        <dbReference type="EMBL" id="WGW13616.1"/>
    </source>
</evidence>
<dbReference type="InterPro" id="IPR032466">
    <property type="entry name" value="Metal_Hydrolase"/>
</dbReference>
<accession>A0ABY8QZH8</accession>
<sequence length="546" mass="56526">MTKTSTSSNQRVLFRGGEVHSPADPFATSMLVDGDSIAWVGSDEAADMFGDVRVVDLDGALVTPGFVDAHAHVTETGLSLEGLSLDDATSVQQVLDRVAEAARATSDATVVTGTGWDESRWSDPRPPTAQELDRASGNRKVFLARVDVHSAAVSGTLIAEAGLSSLAGFDESGLVTKDAHDRARRAARALTPSRRAEVQRAALEHAASRGVVALHEMSAPGISGNDDLAVLIRLCESAQDLPEVMFYSGQLVGSVEEAQALRATLPGLRGLAGDLCADGSIGSGTAAFRAPYLGGATPAAPYLSAEQVSKHVQGSTQAGLQAGFHVIGDAALDVVLDGFERATAALGTAAVGSAGHRLEHVVTADDDQIARLVRLGLLVSVQPAFDAAWGGDSGMYADRVGAQRSARMNRIGSMIGSGVPLALGSDCPVTPLDPWGSIRAAVFHSSPAERISARAAFTAHTRGGWRAAGEHGKGVIAPGQPASFAVWAAGDLIVQAADDRLASWSTDPRSGTPGLPDLSDPHFRPRCLLTVRDGVTLFADNSFGAP</sequence>
<reference evidence="3 4" key="1">
    <citation type="submission" date="2023-05" db="EMBL/GenBank/DDBJ databases">
        <title>Lithophilousrod everest ZFBP1038 complete genpme.</title>
        <authorList>
            <person name="Tian M."/>
        </authorList>
    </citation>
    <scope>NUCLEOTIDE SEQUENCE [LARGE SCALE GENOMIC DNA]</scope>
    <source>
        <strain evidence="3 4">ZFBP1038</strain>
    </source>
</reference>
<dbReference type="EMBL" id="CP090958">
    <property type="protein sequence ID" value="WGW13616.1"/>
    <property type="molecule type" value="Genomic_DNA"/>
</dbReference>
<name>A0ABY8QZH8_9MICO</name>
<gene>
    <name evidence="3" type="ORF">LWF01_07625</name>
</gene>
<evidence type="ECO:0000313" key="4">
    <source>
        <dbReference type="Proteomes" id="UP001209083"/>
    </source>
</evidence>
<dbReference type="GO" id="GO:0016787">
    <property type="term" value="F:hydrolase activity"/>
    <property type="evidence" value="ECO:0007669"/>
    <property type="project" value="UniProtKB-KW"/>
</dbReference>
<dbReference type="InterPro" id="IPR011059">
    <property type="entry name" value="Metal-dep_hydrolase_composite"/>
</dbReference>
<keyword evidence="4" id="KW-1185">Reference proteome</keyword>
<dbReference type="Gene3D" id="3.10.310.70">
    <property type="match status" value="1"/>
</dbReference>
<evidence type="ECO:0000256" key="1">
    <source>
        <dbReference type="SAM" id="MobiDB-lite"/>
    </source>
</evidence>
<dbReference type="Pfam" id="PF07969">
    <property type="entry name" value="Amidohydro_3"/>
    <property type="match status" value="1"/>
</dbReference>
<dbReference type="EC" id="3.5.-.-" evidence="3"/>
<keyword evidence="3" id="KW-0378">Hydrolase</keyword>
<dbReference type="RefSeq" id="WP_349640439.1">
    <property type="nucleotide sequence ID" value="NZ_CP090958.1"/>
</dbReference>
<feature type="domain" description="Amidohydrolase 3" evidence="2">
    <location>
        <begin position="53"/>
        <end position="537"/>
    </location>
</feature>